<evidence type="ECO:0000256" key="8">
    <source>
        <dbReference type="ARBA" id="ARBA00032913"/>
    </source>
</evidence>
<sequence>MYEILQRLGQTFNRKSMCGYSLPSSTKEHRWFLHVKKRKKEGNMEYLEKFVPESIKKLPVHMDFEGQKKAERLFQIIIGLFGVVGFVWGYICQQFSQTMYILIAGFVLSCLLTLPPWPMYRRKPLQWQKSREENTDKESSSASQSAQKTKKKK</sequence>
<keyword evidence="6 11" id="KW-1133">Transmembrane helix</keyword>
<dbReference type="PANTHER" id="PTHR13202:SF0">
    <property type="entry name" value="SIGNAL PEPTIDASE COMPLEX SUBUNIT 1"/>
    <property type="match status" value="1"/>
</dbReference>
<evidence type="ECO:0000256" key="3">
    <source>
        <dbReference type="ARBA" id="ARBA00017059"/>
    </source>
</evidence>
<feature type="transmembrane region" description="Helical" evidence="11">
    <location>
        <begin position="73"/>
        <end position="91"/>
    </location>
</feature>
<comment type="function">
    <text evidence="9">Component of the signal peptidase complex (SPC) which catalyzes the cleavage of N-terminal signal sequences from nascent proteins as they are translocated into the lumen of the endoplasmic reticulum. Dispensable for SPC enzymatic activity.</text>
</comment>
<dbReference type="Pfam" id="PF06645">
    <property type="entry name" value="SPC12"/>
    <property type="match status" value="1"/>
</dbReference>
<keyword evidence="5" id="KW-0256">Endoplasmic reticulum</keyword>
<reference evidence="12 13" key="1">
    <citation type="submission" date="2022-12" db="EMBL/GenBank/DDBJ databases">
        <title>Chromosome-level genome of Tegillarca granosa.</title>
        <authorList>
            <person name="Kim J."/>
        </authorList>
    </citation>
    <scope>NUCLEOTIDE SEQUENCE [LARGE SCALE GENOMIC DNA]</scope>
    <source>
        <strain evidence="12">Teg-2019</strain>
        <tissue evidence="12">Adductor muscle</tissue>
    </source>
</reference>
<dbReference type="PANTHER" id="PTHR13202">
    <property type="entry name" value="MICROSOMAL SIGNAL PEPTIDASE 12 KDA SUBUNIT"/>
    <property type="match status" value="1"/>
</dbReference>
<comment type="subcellular location">
    <subcellularLocation>
        <location evidence="1">Endoplasmic reticulum membrane</location>
        <topology evidence="1">Multi-pass membrane protein</topology>
    </subcellularLocation>
</comment>
<evidence type="ECO:0000256" key="6">
    <source>
        <dbReference type="ARBA" id="ARBA00022989"/>
    </source>
</evidence>
<evidence type="ECO:0000256" key="9">
    <source>
        <dbReference type="ARBA" id="ARBA00045204"/>
    </source>
</evidence>
<evidence type="ECO:0000256" key="7">
    <source>
        <dbReference type="ARBA" id="ARBA00023136"/>
    </source>
</evidence>
<feature type="compositionally biased region" description="Basic and acidic residues" evidence="10">
    <location>
        <begin position="129"/>
        <end position="139"/>
    </location>
</feature>
<keyword evidence="7 11" id="KW-0472">Membrane</keyword>
<proteinExistence type="inferred from homology"/>
<comment type="caution">
    <text evidence="12">The sequence shown here is derived from an EMBL/GenBank/DDBJ whole genome shotgun (WGS) entry which is preliminary data.</text>
</comment>
<evidence type="ECO:0000313" key="12">
    <source>
        <dbReference type="EMBL" id="KAJ8320856.1"/>
    </source>
</evidence>
<comment type="similarity">
    <text evidence="2">Belongs to the SPCS1 family.</text>
</comment>
<evidence type="ECO:0000256" key="11">
    <source>
        <dbReference type="SAM" id="Phobius"/>
    </source>
</evidence>
<name>A0ABQ9FUD2_TEGGR</name>
<keyword evidence="13" id="KW-1185">Reference proteome</keyword>
<evidence type="ECO:0000256" key="10">
    <source>
        <dbReference type="SAM" id="MobiDB-lite"/>
    </source>
</evidence>
<feature type="transmembrane region" description="Helical" evidence="11">
    <location>
        <begin position="97"/>
        <end position="117"/>
    </location>
</feature>
<feature type="region of interest" description="Disordered" evidence="10">
    <location>
        <begin position="127"/>
        <end position="153"/>
    </location>
</feature>
<accession>A0ABQ9FUD2</accession>
<keyword evidence="4 11" id="KW-0812">Transmembrane</keyword>
<dbReference type="InterPro" id="IPR009542">
    <property type="entry name" value="Spc1/SPCS1"/>
</dbReference>
<evidence type="ECO:0000256" key="2">
    <source>
        <dbReference type="ARBA" id="ARBA00005245"/>
    </source>
</evidence>
<dbReference type="EMBL" id="JARBDR010000141">
    <property type="protein sequence ID" value="KAJ8320856.1"/>
    <property type="molecule type" value="Genomic_DNA"/>
</dbReference>
<protein>
    <recommendedName>
        <fullName evidence="3">Signal peptidase complex subunit 1</fullName>
    </recommendedName>
    <alternativeName>
        <fullName evidence="8">Microsomal signal peptidase 12 kDa subunit</fullName>
    </alternativeName>
</protein>
<organism evidence="12 13">
    <name type="scientific">Tegillarca granosa</name>
    <name type="common">Malaysian cockle</name>
    <name type="synonym">Anadara granosa</name>
    <dbReference type="NCBI Taxonomy" id="220873"/>
    <lineage>
        <taxon>Eukaryota</taxon>
        <taxon>Metazoa</taxon>
        <taxon>Spiralia</taxon>
        <taxon>Lophotrochozoa</taxon>
        <taxon>Mollusca</taxon>
        <taxon>Bivalvia</taxon>
        <taxon>Autobranchia</taxon>
        <taxon>Pteriomorphia</taxon>
        <taxon>Arcoida</taxon>
        <taxon>Arcoidea</taxon>
        <taxon>Arcidae</taxon>
        <taxon>Tegillarca</taxon>
    </lineage>
</organism>
<evidence type="ECO:0000256" key="1">
    <source>
        <dbReference type="ARBA" id="ARBA00004477"/>
    </source>
</evidence>
<dbReference type="Proteomes" id="UP001217089">
    <property type="component" value="Unassembled WGS sequence"/>
</dbReference>
<evidence type="ECO:0000313" key="13">
    <source>
        <dbReference type="Proteomes" id="UP001217089"/>
    </source>
</evidence>
<evidence type="ECO:0000256" key="5">
    <source>
        <dbReference type="ARBA" id="ARBA00022824"/>
    </source>
</evidence>
<evidence type="ECO:0000256" key="4">
    <source>
        <dbReference type="ARBA" id="ARBA00022692"/>
    </source>
</evidence>
<gene>
    <name evidence="12" type="ORF">KUTeg_002443</name>
</gene>